<reference evidence="1 2" key="1">
    <citation type="submission" date="2016-10" db="EMBL/GenBank/DDBJ databases">
        <authorList>
            <person name="de Groot N.N."/>
        </authorList>
    </citation>
    <scope>NUCLEOTIDE SEQUENCE [LARGE SCALE GENOMIC DNA]</scope>
    <source>
        <strain evidence="1 2">LMG 27731</strain>
    </source>
</reference>
<name>A0A1I7EHH9_9BURK</name>
<organism evidence="1 2">
    <name type="scientific">Paraburkholderia aspalathi</name>
    <dbReference type="NCBI Taxonomy" id="1324617"/>
    <lineage>
        <taxon>Bacteria</taxon>
        <taxon>Pseudomonadati</taxon>
        <taxon>Pseudomonadota</taxon>
        <taxon>Betaproteobacteria</taxon>
        <taxon>Burkholderiales</taxon>
        <taxon>Burkholderiaceae</taxon>
        <taxon>Paraburkholderia</taxon>
    </lineage>
</organism>
<sequence length="66" mass="7188">MLGAPLARSGGCWRRVSGRQAARAFVRRARGIARVRAVLPEGAFYRSLRACRETMVAGATIRDMPG</sequence>
<evidence type="ECO:0000313" key="1">
    <source>
        <dbReference type="EMBL" id="SFU23352.1"/>
    </source>
</evidence>
<dbReference type="EMBL" id="FPBH01000020">
    <property type="protein sequence ID" value="SFU23352.1"/>
    <property type="molecule type" value="Genomic_DNA"/>
</dbReference>
<protein>
    <submittedName>
        <fullName evidence="1">Uncharacterized protein</fullName>
    </submittedName>
</protein>
<gene>
    <name evidence="1" type="ORF">SAMN05192563_1020155</name>
</gene>
<accession>A0A1I7EHH9</accession>
<dbReference type="AlphaFoldDB" id="A0A1I7EHH9"/>
<dbReference type="Proteomes" id="UP000198844">
    <property type="component" value="Unassembled WGS sequence"/>
</dbReference>
<evidence type="ECO:0000313" key="2">
    <source>
        <dbReference type="Proteomes" id="UP000198844"/>
    </source>
</evidence>
<proteinExistence type="predicted"/>